<organism evidence="2 3">
    <name type="scientific">Paludisphaera borealis</name>
    <dbReference type="NCBI Taxonomy" id="1387353"/>
    <lineage>
        <taxon>Bacteria</taxon>
        <taxon>Pseudomonadati</taxon>
        <taxon>Planctomycetota</taxon>
        <taxon>Planctomycetia</taxon>
        <taxon>Isosphaerales</taxon>
        <taxon>Isosphaeraceae</taxon>
        <taxon>Paludisphaera</taxon>
    </lineage>
</organism>
<reference evidence="3" key="1">
    <citation type="submission" date="2016-12" db="EMBL/GenBank/DDBJ databases">
        <title>Comparative genomics of four Isosphaeraceae planctomycetes: a common pool of plasmids and glycoside hydrolase genes.</title>
        <authorList>
            <person name="Ivanova A."/>
        </authorList>
    </citation>
    <scope>NUCLEOTIDE SEQUENCE [LARGE SCALE GENOMIC DNA]</scope>
    <source>
        <strain evidence="3">PX4</strain>
    </source>
</reference>
<dbReference type="RefSeq" id="WP_076344721.1">
    <property type="nucleotide sequence ID" value="NZ_CP019082.1"/>
</dbReference>
<keyword evidence="1" id="KW-1133">Transmembrane helix</keyword>
<evidence type="ECO:0008006" key="4">
    <source>
        <dbReference type="Google" id="ProtNLM"/>
    </source>
</evidence>
<protein>
    <recommendedName>
        <fullName evidence="4">DUF3179 domain-containing protein</fullName>
    </recommendedName>
</protein>
<dbReference type="EMBL" id="CP019082">
    <property type="protein sequence ID" value="APW60229.1"/>
    <property type="molecule type" value="Genomic_DNA"/>
</dbReference>
<feature type="transmembrane region" description="Helical" evidence="1">
    <location>
        <begin position="27"/>
        <end position="47"/>
    </location>
</feature>
<proteinExistence type="predicted"/>
<sequence length="297" mass="32924">MDQHIEQSAAPSTSSFLPSPVESQTWFWARCSLAAAVVVLVGLPLVVTGRIVWGEWQALREEERRAVDTAVVGYPNIYPRVSKASKPDPWFRVEGDTIFVWSGWKQGEGHCWFRAHLGDFERREMSEPIGRDVSQAIDYPMIENGGGPIWERIPGGAGVAGLALGGCSCAYPMTVLGKVLIVNDVIEDRPYLIHLDPFHESETPVSIFDARLEGHRITLGSSGLMFEGRHVLYDRGTESLWSDEGRGLVAFAGKYKGKELPLVTRVSAVAWDDWRDSHPGARLLIGSVDRKRGMPPE</sequence>
<evidence type="ECO:0000313" key="3">
    <source>
        <dbReference type="Proteomes" id="UP000186309"/>
    </source>
</evidence>
<accession>A0A1U7CMU3</accession>
<dbReference type="Proteomes" id="UP000186309">
    <property type="component" value="Chromosome"/>
</dbReference>
<dbReference type="InterPro" id="IPR021516">
    <property type="entry name" value="DUF3179"/>
</dbReference>
<keyword evidence="1" id="KW-0812">Transmembrane</keyword>
<gene>
    <name evidence="2" type="ORF">BSF38_01696</name>
</gene>
<evidence type="ECO:0000313" key="2">
    <source>
        <dbReference type="EMBL" id="APW60229.1"/>
    </source>
</evidence>
<dbReference type="OrthoDB" id="273271at2"/>
<keyword evidence="3" id="KW-1185">Reference proteome</keyword>
<name>A0A1U7CMU3_9BACT</name>
<keyword evidence="1" id="KW-0472">Membrane</keyword>
<evidence type="ECO:0000256" key="1">
    <source>
        <dbReference type="SAM" id="Phobius"/>
    </source>
</evidence>
<dbReference type="AlphaFoldDB" id="A0A1U7CMU3"/>
<dbReference type="STRING" id="1387353.BSF38_01696"/>
<dbReference type="Pfam" id="PF11376">
    <property type="entry name" value="DUF3179"/>
    <property type="match status" value="1"/>
</dbReference>
<dbReference type="KEGG" id="pbor:BSF38_01696"/>